<accession>A0ACC0LHN3</accession>
<comment type="caution">
    <text evidence="1">The sequence shown here is derived from an EMBL/GenBank/DDBJ whole genome shotgun (WGS) entry which is preliminary data.</text>
</comment>
<reference evidence="1" key="1">
    <citation type="submission" date="2022-02" db="EMBL/GenBank/DDBJ databases">
        <title>Plant Genome Project.</title>
        <authorList>
            <person name="Zhang R.-G."/>
        </authorList>
    </citation>
    <scope>NUCLEOTIDE SEQUENCE</scope>
    <source>
        <strain evidence="1">AT1</strain>
    </source>
</reference>
<gene>
    <name evidence="1" type="ORF">RHMOL_Rhmol12G0134800</name>
</gene>
<proteinExistence type="predicted"/>
<protein>
    <submittedName>
        <fullName evidence="1">Uncharacterized protein</fullName>
    </submittedName>
</protein>
<name>A0ACC0LHN3_RHOML</name>
<evidence type="ECO:0000313" key="1">
    <source>
        <dbReference type="EMBL" id="KAI8528235.1"/>
    </source>
</evidence>
<dbReference type="Proteomes" id="UP001062846">
    <property type="component" value="Chromosome 12"/>
</dbReference>
<dbReference type="EMBL" id="CM046399">
    <property type="protein sequence ID" value="KAI8528235.1"/>
    <property type="molecule type" value="Genomic_DNA"/>
</dbReference>
<organism evidence="1 2">
    <name type="scientific">Rhododendron molle</name>
    <name type="common">Chinese azalea</name>
    <name type="synonym">Azalea mollis</name>
    <dbReference type="NCBI Taxonomy" id="49168"/>
    <lineage>
        <taxon>Eukaryota</taxon>
        <taxon>Viridiplantae</taxon>
        <taxon>Streptophyta</taxon>
        <taxon>Embryophyta</taxon>
        <taxon>Tracheophyta</taxon>
        <taxon>Spermatophyta</taxon>
        <taxon>Magnoliopsida</taxon>
        <taxon>eudicotyledons</taxon>
        <taxon>Gunneridae</taxon>
        <taxon>Pentapetalae</taxon>
        <taxon>asterids</taxon>
        <taxon>Ericales</taxon>
        <taxon>Ericaceae</taxon>
        <taxon>Ericoideae</taxon>
        <taxon>Rhodoreae</taxon>
        <taxon>Rhododendron</taxon>
    </lineage>
</organism>
<sequence length="86" mass="9982">MSVERATKRESGLFSSLFPWRFYKAGLSIVISLDKLSYFYCLVNGLYHSWQFLRSTNEEVTTPPARNAKNQSHPLRRQQMCGHLSV</sequence>
<evidence type="ECO:0000313" key="2">
    <source>
        <dbReference type="Proteomes" id="UP001062846"/>
    </source>
</evidence>
<keyword evidence="2" id="KW-1185">Reference proteome</keyword>